<sequence length="67" mass="7324">MGSDGLIELDQECWVAFAKYNLLLATMFGILAVVTRTMLANNVLLLIENGALTLLFGAIQTYAWLSS</sequence>
<keyword evidence="1" id="KW-0472">Membrane</keyword>
<evidence type="ECO:0000313" key="3">
    <source>
        <dbReference type="Proteomes" id="UP000304382"/>
    </source>
</evidence>
<keyword evidence="1" id="KW-1133">Transmembrane helix</keyword>
<keyword evidence="3" id="KW-1185">Reference proteome</keyword>
<comment type="caution">
    <text evidence="2">The sequence shown here is derived from an EMBL/GenBank/DDBJ whole genome shotgun (WGS) entry which is preliminary data.</text>
</comment>
<dbReference type="AlphaFoldDB" id="A0A4C2EJL0"/>
<feature type="transmembrane region" description="Helical" evidence="1">
    <location>
        <begin position="46"/>
        <end position="65"/>
    </location>
</feature>
<evidence type="ECO:0000256" key="1">
    <source>
        <dbReference type="SAM" id="Phobius"/>
    </source>
</evidence>
<evidence type="ECO:0000313" key="2">
    <source>
        <dbReference type="EMBL" id="GCF12479.1"/>
    </source>
</evidence>
<accession>A0A4C2EJL0</accession>
<reference evidence="2 3" key="1">
    <citation type="submission" date="2019-02" db="EMBL/GenBank/DDBJ databases">
        <title>Haloarcula mannanilyticum sp. nov., a mannan degrading haloarchaeon isolated from commercial salt.</title>
        <authorList>
            <person name="Enomoto S."/>
            <person name="Shimane Y."/>
            <person name="Kamekura M."/>
            <person name="Ito T."/>
            <person name="Moriya O."/>
            <person name="Ihara K."/>
            <person name="Takahashi-Ando N."/>
            <person name="Fukushima Y."/>
            <person name="Yoshida Y."/>
            <person name="Usama R."/>
            <person name="Takai K."/>
            <person name="Minegishi H."/>
        </authorList>
    </citation>
    <scope>NUCLEOTIDE SEQUENCE [LARGE SCALE GENOMIC DNA]</scope>
    <source>
        <strain evidence="2 3">MD130-1</strain>
    </source>
</reference>
<protein>
    <submittedName>
        <fullName evidence="2">Uncharacterized protein</fullName>
    </submittedName>
</protein>
<proteinExistence type="predicted"/>
<gene>
    <name evidence="2" type="ORF">Harman_04140</name>
</gene>
<dbReference type="EMBL" id="BIXZ01000001">
    <property type="protein sequence ID" value="GCF12479.1"/>
    <property type="molecule type" value="Genomic_DNA"/>
</dbReference>
<name>A0A4C2EJL0_9EURY</name>
<keyword evidence="1" id="KW-0812">Transmembrane</keyword>
<dbReference type="Proteomes" id="UP000304382">
    <property type="component" value="Unassembled WGS sequence"/>
</dbReference>
<feature type="transmembrane region" description="Helical" evidence="1">
    <location>
        <begin position="20"/>
        <end position="39"/>
    </location>
</feature>
<organism evidence="2 3">
    <name type="scientific">Haloarcula mannanilytica</name>
    <dbReference type="NCBI Taxonomy" id="2509225"/>
    <lineage>
        <taxon>Archaea</taxon>
        <taxon>Methanobacteriati</taxon>
        <taxon>Methanobacteriota</taxon>
        <taxon>Stenosarchaea group</taxon>
        <taxon>Halobacteria</taxon>
        <taxon>Halobacteriales</taxon>
        <taxon>Haloarculaceae</taxon>
        <taxon>Haloarcula</taxon>
    </lineage>
</organism>